<gene>
    <name evidence="2" type="ORF">BWK73_43825</name>
</gene>
<sequence>MIIKNTDNKTDALRTLEQLLQQSGITPMQHKAIEREIAMLRAGIKGEQEAAYQIDFAFKDSTHSVVIHDLRLEVNGRVAQIDHLLIGRSLVTFVLETKHFNSGLKINDNGEFLRWNNYQKTYEGMASPLEQNERHIAVLKEAFGMIDMPTRLGIRLMPTFNSFVVISAASRIERSPKFDSKNVIKADTIKTNILQKMEKMGVMDTLGSAARFVSYETLEDIARKLCALHTPIAIDYKAKFGLADVPSPTPTISPMPVETADRKLLCRHCDSANIGIQYGKFGYYFKCMDCDGNTPIKIACEKEGCKSRIRKDGNRFYRECSACNSSALFFTNSPV</sequence>
<dbReference type="AlphaFoldDB" id="A0A1Y1QBZ1"/>
<protein>
    <recommendedName>
        <fullName evidence="1">NERD domain-containing protein</fullName>
    </recommendedName>
</protein>
<evidence type="ECO:0000313" key="3">
    <source>
        <dbReference type="Proteomes" id="UP000192491"/>
    </source>
</evidence>
<proteinExistence type="predicted"/>
<evidence type="ECO:0000259" key="1">
    <source>
        <dbReference type="PROSITE" id="PS50965"/>
    </source>
</evidence>
<name>A0A1Y1QBZ1_9GAMM</name>
<accession>A0A1Y1QBZ1</accession>
<dbReference type="PROSITE" id="PS50965">
    <property type="entry name" value="NERD"/>
    <property type="match status" value="1"/>
</dbReference>
<evidence type="ECO:0000313" key="2">
    <source>
        <dbReference type="EMBL" id="OQX02086.1"/>
    </source>
</evidence>
<dbReference type="Pfam" id="PF08378">
    <property type="entry name" value="NERD"/>
    <property type="match status" value="1"/>
</dbReference>
<comment type="caution">
    <text evidence="2">The sequence shown here is derived from an EMBL/GenBank/DDBJ whole genome shotgun (WGS) entry which is preliminary data.</text>
</comment>
<feature type="domain" description="NERD" evidence="1">
    <location>
        <begin position="42"/>
        <end position="162"/>
    </location>
</feature>
<reference evidence="2 3" key="1">
    <citation type="submission" date="2017-01" db="EMBL/GenBank/DDBJ databases">
        <title>Novel large sulfur bacteria in the metagenomes of groundwater-fed chemosynthetic microbial mats in the Lake Huron basin.</title>
        <authorList>
            <person name="Sharrar A.M."/>
            <person name="Flood B.E."/>
            <person name="Bailey J.V."/>
            <person name="Jones D.S."/>
            <person name="Biddanda B."/>
            <person name="Ruberg S.A."/>
            <person name="Marcus D.N."/>
            <person name="Dick G.J."/>
        </authorList>
    </citation>
    <scope>NUCLEOTIDE SEQUENCE [LARGE SCALE GENOMIC DNA]</scope>
    <source>
        <strain evidence="2">A8</strain>
    </source>
</reference>
<organism evidence="2 3">
    <name type="scientific">Thiothrix lacustris</name>
    <dbReference type="NCBI Taxonomy" id="525917"/>
    <lineage>
        <taxon>Bacteria</taxon>
        <taxon>Pseudomonadati</taxon>
        <taxon>Pseudomonadota</taxon>
        <taxon>Gammaproteobacteria</taxon>
        <taxon>Thiotrichales</taxon>
        <taxon>Thiotrichaceae</taxon>
        <taxon>Thiothrix</taxon>
    </lineage>
</organism>
<dbReference type="EMBL" id="MTEJ01000518">
    <property type="protein sequence ID" value="OQX02086.1"/>
    <property type="molecule type" value="Genomic_DNA"/>
</dbReference>
<dbReference type="InterPro" id="IPR011528">
    <property type="entry name" value="NERD"/>
</dbReference>
<dbReference type="Proteomes" id="UP000192491">
    <property type="component" value="Unassembled WGS sequence"/>
</dbReference>